<feature type="transmembrane region" description="Helical" evidence="11">
    <location>
        <begin position="490"/>
        <end position="514"/>
    </location>
</feature>
<feature type="compositionally biased region" description="Low complexity" evidence="10">
    <location>
        <begin position="1545"/>
        <end position="1557"/>
    </location>
</feature>
<feature type="transmembrane region" description="Helical" evidence="11">
    <location>
        <begin position="1112"/>
        <end position="1128"/>
    </location>
</feature>
<evidence type="ECO:0000256" key="8">
    <source>
        <dbReference type="ARBA" id="ARBA00022989"/>
    </source>
</evidence>
<evidence type="ECO:0000256" key="10">
    <source>
        <dbReference type="SAM" id="MobiDB-lite"/>
    </source>
</evidence>
<reference evidence="13" key="1">
    <citation type="journal article" date="2020" name="Fungal Divers.">
        <title>Resolving the Mortierellaceae phylogeny through synthesis of multi-gene phylogenetics and phylogenomics.</title>
        <authorList>
            <person name="Vandepol N."/>
            <person name="Liber J."/>
            <person name="Desiro A."/>
            <person name="Na H."/>
            <person name="Kennedy M."/>
            <person name="Barry K."/>
            <person name="Grigoriev I.V."/>
            <person name="Miller A.N."/>
            <person name="O'Donnell K."/>
            <person name="Stajich J.E."/>
            <person name="Bonito G."/>
        </authorList>
    </citation>
    <scope>NUCLEOTIDE SEQUENCE</scope>
    <source>
        <strain evidence="13">BC1065</strain>
    </source>
</reference>
<feature type="region of interest" description="Disordered" evidence="10">
    <location>
        <begin position="206"/>
        <end position="237"/>
    </location>
</feature>
<feature type="compositionally biased region" description="Basic and acidic residues" evidence="10">
    <location>
        <begin position="1374"/>
        <end position="1384"/>
    </location>
</feature>
<dbReference type="PANTHER" id="PTHR13145">
    <property type="entry name" value="SSM4 PROTEIN"/>
    <property type="match status" value="1"/>
</dbReference>
<feature type="transmembrane region" description="Helical" evidence="11">
    <location>
        <begin position="521"/>
        <end position="539"/>
    </location>
</feature>
<organism evidence="13 14">
    <name type="scientific">Actinomortierella ambigua</name>
    <dbReference type="NCBI Taxonomy" id="1343610"/>
    <lineage>
        <taxon>Eukaryota</taxon>
        <taxon>Fungi</taxon>
        <taxon>Fungi incertae sedis</taxon>
        <taxon>Mucoromycota</taxon>
        <taxon>Mortierellomycotina</taxon>
        <taxon>Mortierellomycetes</taxon>
        <taxon>Mortierellales</taxon>
        <taxon>Mortierellaceae</taxon>
        <taxon>Actinomortierella</taxon>
    </lineage>
</organism>
<keyword evidence="14" id="KW-1185">Reference proteome</keyword>
<dbReference type="PANTHER" id="PTHR13145:SF0">
    <property type="entry name" value="E3 UBIQUITIN-PROTEIN LIGASE MARCHF6"/>
    <property type="match status" value="1"/>
</dbReference>
<feature type="transmembrane region" description="Helical" evidence="11">
    <location>
        <begin position="1184"/>
        <end position="1207"/>
    </location>
</feature>
<keyword evidence="7" id="KW-0833">Ubl conjugation pathway</keyword>
<feature type="compositionally biased region" description="Low complexity" evidence="10">
    <location>
        <begin position="1602"/>
        <end position="1619"/>
    </location>
</feature>
<dbReference type="GO" id="GO:0061630">
    <property type="term" value="F:ubiquitin protein ligase activity"/>
    <property type="evidence" value="ECO:0007669"/>
    <property type="project" value="UniProtKB-EC"/>
</dbReference>
<feature type="region of interest" description="Disordered" evidence="10">
    <location>
        <begin position="346"/>
        <end position="372"/>
    </location>
</feature>
<feature type="compositionally biased region" description="Acidic residues" evidence="10">
    <location>
        <begin position="1558"/>
        <end position="1573"/>
    </location>
</feature>
<feature type="compositionally biased region" description="Low complexity" evidence="10">
    <location>
        <begin position="1659"/>
        <end position="1671"/>
    </location>
</feature>
<comment type="caution">
    <text evidence="13">The sequence shown here is derived from an EMBL/GenBank/DDBJ whole genome shotgun (WGS) entry which is preliminary data.</text>
</comment>
<feature type="transmembrane region" description="Helical" evidence="11">
    <location>
        <begin position="699"/>
        <end position="717"/>
    </location>
</feature>
<protein>
    <recommendedName>
        <fullName evidence="4">RING-type E3 ubiquitin transferase</fullName>
        <ecNumber evidence="4">2.3.2.27</ecNumber>
    </recommendedName>
</protein>
<name>A0A9P6QA60_9FUNG</name>
<feature type="region of interest" description="Disordered" evidence="10">
    <location>
        <begin position="1542"/>
        <end position="1622"/>
    </location>
</feature>
<feature type="transmembrane region" description="Helical" evidence="11">
    <location>
        <begin position="792"/>
        <end position="817"/>
    </location>
</feature>
<keyword evidence="8 11" id="KW-1133">Transmembrane helix</keyword>
<feature type="transmembrane region" description="Helical" evidence="11">
    <location>
        <begin position="745"/>
        <end position="772"/>
    </location>
</feature>
<evidence type="ECO:0000256" key="2">
    <source>
        <dbReference type="ARBA" id="ARBA00004141"/>
    </source>
</evidence>
<feature type="region of interest" description="Disordered" evidence="10">
    <location>
        <begin position="1652"/>
        <end position="1671"/>
    </location>
</feature>
<dbReference type="OrthoDB" id="264354at2759"/>
<evidence type="ECO:0000313" key="14">
    <source>
        <dbReference type="Proteomes" id="UP000807716"/>
    </source>
</evidence>
<feature type="transmembrane region" description="Helical" evidence="11">
    <location>
        <begin position="1069"/>
        <end position="1092"/>
    </location>
</feature>
<evidence type="ECO:0000259" key="12">
    <source>
        <dbReference type="Pfam" id="PF23113"/>
    </source>
</evidence>
<evidence type="ECO:0000256" key="1">
    <source>
        <dbReference type="ARBA" id="ARBA00000900"/>
    </source>
</evidence>
<feature type="domain" description="E3 ubiquitin-protein ligase MARCHF6-like C-terminal" evidence="12">
    <location>
        <begin position="1172"/>
        <end position="1351"/>
    </location>
</feature>
<evidence type="ECO:0000256" key="5">
    <source>
        <dbReference type="ARBA" id="ARBA00022679"/>
    </source>
</evidence>
<evidence type="ECO:0000313" key="13">
    <source>
        <dbReference type="EMBL" id="KAG0264026.1"/>
    </source>
</evidence>
<feature type="compositionally biased region" description="Polar residues" evidence="10">
    <location>
        <begin position="209"/>
        <end position="219"/>
    </location>
</feature>
<evidence type="ECO:0000256" key="11">
    <source>
        <dbReference type="SAM" id="Phobius"/>
    </source>
</evidence>
<evidence type="ECO:0000256" key="6">
    <source>
        <dbReference type="ARBA" id="ARBA00022692"/>
    </source>
</evidence>
<dbReference type="GO" id="GO:0005789">
    <property type="term" value="C:endoplasmic reticulum membrane"/>
    <property type="evidence" value="ECO:0007669"/>
    <property type="project" value="TreeGrafter"/>
</dbReference>
<evidence type="ECO:0000256" key="3">
    <source>
        <dbReference type="ARBA" id="ARBA00004906"/>
    </source>
</evidence>
<dbReference type="EMBL" id="JAAAJB010000150">
    <property type="protein sequence ID" value="KAG0264026.1"/>
    <property type="molecule type" value="Genomic_DNA"/>
</dbReference>
<feature type="compositionally biased region" description="Polar residues" evidence="10">
    <location>
        <begin position="145"/>
        <end position="173"/>
    </location>
</feature>
<evidence type="ECO:0000256" key="7">
    <source>
        <dbReference type="ARBA" id="ARBA00022786"/>
    </source>
</evidence>
<dbReference type="GO" id="GO:0036503">
    <property type="term" value="P:ERAD pathway"/>
    <property type="evidence" value="ECO:0007669"/>
    <property type="project" value="TreeGrafter"/>
</dbReference>
<evidence type="ECO:0000256" key="4">
    <source>
        <dbReference type="ARBA" id="ARBA00012483"/>
    </source>
</evidence>
<feature type="compositionally biased region" description="Low complexity" evidence="10">
    <location>
        <begin position="1389"/>
        <end position="1415"/>
    </location>
</feature>
<feature type="region of interest" description="Disordered" evidence="10">
    <location>
        <begin position="1367"/>
        <end position="1425"/>
    </location>
</feature>
<dbReference type="Pfam" id="PF23113">
    <property type="entry name" value="MARCHF6_C"/>
    <property type="match status" value="1"/>
</dbReference>
<gene>
    <name evidence="13" type="ORF">DFQ27_001501</name>
</gene>
<dbReference type="InterPro" id="IPR056521">
    <property type="entry name" value="MARCHF6-like_C"/>
</dbReference>
<comment type="subcellular location">
    <subcellularLocation>
        <location evidence="2">Membrane</location>
        <topology evidence="2">Multi-pass membrane protein</topology>
    </subcellularLocation>
</comment>
<feature type="compositionally biased region" description="Basic and acidic residues" evidence="10">
    <location>
        <begin position="1574"/>
        <end position="1584"/>
    </location>
</feature>
<accession>A0A9P6QA60</accession>
<sequence length="1671" mass="183556">MQFVVRTFPEKHQWVSKFVLDCFEGQIISSAVVVVFVAMFLLQEWVIQNADLDADRRMDGMLEDVELPQAPPLRFVDDDPIEDAADQLVEQDVGRGRFNMEHAMERLIAAQHQIQAMMDGETDVEEDEATLPVLPEQAAVPFATASTRSATAGPSTLQRQLSSGVAFESTANSPDELHRRPNQGSAFGGIESPLLAARAETRDTLYYDPTTNRFQTNSNKGEESSSGRQQQPVITEGSDVIRSKSGRLFYWDDDETIPLTMQNVFVNKDGSDMTLNQQLARYDALLKTNDLAFSEVRRLPVKWKTSQLFAQAGLSNTTTTTPLLEGSAASSSGSSAATTATAATAATTGTAAETPTLPFNQEAVPNGAASTAEARLQQLRQRNRDLMAHVQQAAENVEAADGVRRLYQGGQGRPIVVMPRPVRAQDRIVAPPAPMQRPIVAPPPLPVAAAAAAPEDGARGGGGDADDDFDEMGAEELHGILEVIGMHGSYWILLQNSLLMSALICATLGVGVWVPYMIGKATLLMNLLWIVGFVMQGLSKLMDPLTDYLIDHVGPWVVLVTKKVGNLVAERIGPVVTKYFGGDETLQPLVNAAKQYVVPLWDALLEMVSPPSAGVVHVATSNVSTAAAAASTVLESATATTAIVTVGTTLVDESVNGTAAAAAAAAVEHDIVISPMKVVQHLMKRWTEIAYGNTSNDKFVAIMLGYVLLFFAAYWYMDQTRQAHGQTLSRVLRDILRQQGMILKIAFFVAIEMVVFPLFCGALISLSTLPVFKGATLASRFAFYMQAPNWSIIMHWIVGTAFMFNFSMFVGACRGVVRHGVMWFIRDPNDPGFHPIREILERPILMQLRKLGTGALMYMVLIVGGIAVTCYSIAFCLPGVFPLRLPVDRPLSDVPLDLLLFWLGPSLVRSLAISEWVTKLFKAWWRKMSQLLRLSSFMYGKDGERYPEEEGHVEYRTWRAWLMRVQPAIPDLYQSVEEVTAPDAEAVFVRDGGLYRVPNTDRILHLKDRRVLVPVDEEGSALDPMEDQPGEVDPMTDGQFHIRGIPRPPQDPKLDTVIVYGPPDFKRRLLAFVVLLWASVMVFCAATVLLPIVTGRLFATWYLGNETLHDSITFFWGACILGLTWFMTDRVTKAIHFLADNDQNIRVENGVLVQSTLLVDKIRIKAHAVGAALWEHVKLAGRTLFFMVTLGVLVPLMTTLVLELYVFLPLRRMLSEEEPGINFFLDWAFGFTFIRTVLHTLFLMQEVGLAAQPDAGFMAEVNRQLVVPPMLQWDVSAVARLLLMPYLSSAVALLSAPTILAKVLTLVLSLDEVTQARLYRQIHPISMFVFVIFFGTQQSYRVISRWSQYVRDEEYLLGRQLHNLEEEGVEVEEEGHRAAGEDRGTNPSATNALAAAEARQAPAATAVAAGPAASETTEESKEPTEFQARVINRMDGKMFTSPSSELSMRVPRPPSETMMMGRRLGAGAEGSSSSAATAFVTEEATGVHGGIGSRNRDTALRRRFQKMWEDPELTPAAGSDDDLAQATERLELAPRAGFWKRVGLSSRSSKSSKGYADASDDGGDEESDDEEEEDRRPSFLDKGKGKSSASMSNNVHDPWAGSSSSTTSEMSSGSFSSKSAAEEVEVLRPIYEGGYGDDVEGDSIAARTRLRRSQRLQAMGSRRSSSSSMGY</sequence>
<keyword evidence="5" id="KW-0808">Transferase</keyword>
<dbReference type="EC" id="2.3.2.27" evidence="4"/>
<feature type="transmembrane region" description="Helical" evidence="11">
    <location>
        <begin position="855"/>
        <end position="880"/>
    </location>
</feature>
<dbReference type="Proteomes" id="UP000807716">
    <property type="component" value="Unassembled WGS sequence"/>
</dbReference>
<evidence type="ECO:0000256" key="9">
    <source>
        <dbReference type="ARBA" id="ARBA00023136"/>
    </source>
</evidence>
<comment type="pathway">
    <text evidence="3">Protein modification; protein ubiquitination.</text>
</comment>
<feature type="region of interest" description="Disordered" evidence="10">
    <location>
        <begin position="145"/>
        <end position="193"/>
    </location>
</feature>
<comment type="catalytic activity">
    <reaction evidence="1">
        <text>S-ubiquitinyl-[E2 ubiquitin-conjugating enzyme]-L-cysteine + [acceptor protein]-L-lysine = [E2 ubiquitin-conjugating enzyme]-L-cysteine + N(6)-ubiquitinyl-[acceptor protein]-L-lysine.</text>
        <dbReference type="EC" id="2.3.2.27"/>
    </reaction>
</comment>
<feature type="transmembrane region" description="Helical" evidence="11">
    <location>
        <begin position="900"/>
        <end position="918"/>
    </location>
</feature>
<keyword evidence="6 11" id="KW-0812">Transmembrane</keyword>
<keyword evidence="9 11" id="KW-0472">Membrane</keyword>
<proteinExistence type="predicted"/>